<dbReference type="InterPro" id="IPR001584">
    <property type="entry name" value="Integrase_cat-core"/>
</dbReference>
<dbReference type="SUPFAM" id="SSF53098">
    <property type="entry name" value="Ribonuclease H-like"/>
    <property type="match status" value="1"/>
</dbReference>
<accession>A0A5B0RAI5</accession>
<dbReference type="InterPro" id="IPR036397">
    <property type="entry name" value="RNaseH_sf"/>
</dbReference>
<keyword evidence="1" id="KW-0694">RNA-binding</keyword>
<name>A0A5B0RAI5_PUCGR</name>
<sequence length="320" mass="35351">MKDATATNIAEALLEHVITPFGLPREFLTDRGSNFLSKGLTSFLAVGGIQKTNTSGYHPQTNGKNERYNGILEAALFKLNKSGDLSRWEDYLPAALYSTRIHCSDSSKYSPFELTYGVKPRLASDPVKPIATEVACPGEDALRERIRQLNDKRMSALTNVAKRSEKNKKSFDKKLGTIAPRYAIGESVKLRNESHVKGAPRWYGPFEIKRVLENNVYILSDTEGSDYLRPVNGNSLRPVSLRSLLTNEMWATPPIIALKERQKDARVAKKALRNTKSIAKTSKPGIRLKFEGKFITPKTGTASKIRGGDVVAGATTTPPT</sequence>
<dbReference type="Gene3D" id="3.30.420.10">
    <property type="entry name" value="Ribonuclease H-like superfamily/Ribonuclease H"/>
    <property type="match status" value="1"/>
</dbReference>
<dbReference type="InterPro" id="IPR050951">
    <property type="entry name" value="Retrovirus_Pol_polyprotein"/>
</dbReference>
<reference evidence="3 4" key="1">
    <citation type="submission" date="2019-05" db="EMBL/GenBank/DDBJ databases">
        <title>Emergence of the Ug99 lineage of the wheat stem rust pathogen through somatic hybridization.</title>
        <authorList>
            <person name="Li F."/>
            <person name="Upadhyaya N.M."/>
            <person name="Sperschneider J."/>
            <person name="Matny O."/>
            <person name="Nguyen-Phuc H."/>
            <person name="Mago R."/>
            <person name="Raley C."/>
            <person name="Miller M.E."/>
            <person name="Silverstein K.A.T."/>
            <person name="Henningsen E."/>
            <person name="Hirsch C.D."/>
            <person name="Visser B."/>
            <person name="Pretorius Z.A."/>
            <person name="Steffenson B.J."/>
            <person name="Schwessinger B."/>
            <person name="Dodds P.N."/>
            <person name="Figueroa M."/>
        </authorList>
    </citation>
    <scope>NUCLEOTIDE SEQUENCE [LARGE SCALE GENOMIC DNA]</scope>
    <source>
        <strain evidence="3 4">Ug99</strain>
    </source>
</reference>
<gene>
    <name evidence="3" type="ORF">PGTUg99_050051</name>
</gene>
<evidence type="ECO:0000313" key="3">
    <source>
        <dbReference type="EMBL" id="KAA1122113.1"/>
    </source>
</evidence>
<comment type="caution">
    <text evidence="3">The sequence shown here is derived from an EMBL/GenBank/DDBJ whole genome shotgun (WGS) entry which is preliminary data.</text>
</comment>
<dbReference type="PANTHER" id="PTHR37984">
    <property type="entry name" value="PROTEIN CBG26694"/>
    <property type="match status" value="1"/>
</dbReference>
<dbReference type="InterPro" id="IPR012337">
    <property type="entry name" value="RNaseH-like_sf"/>
</dbReference>
<dbReference type="PANTHER" id="PTHR37984:SF5">
    <property type="entry name" value="PROTEIN NYNRIN-LIKE"/>
    <property type="match status" value="1"/>
</dbReference>
<feature type="domain" description="Integrase catalytic" evidence="2">
    <location>
        <begin position="1"/>
        <end position="119"/>
    </location>
</feature>
<evidence type="ECO:0000259" key="2">
    <source>
        <dbReference type="PROSITE" id="PS50994"/>
    </source>
</evidence>
<dbReference type="Proteomes" id="UP000325313">
    <property type="component" value="Unassembled WGS sequence"/>
</dbReference>
<dbReference type="GO" id="GO:0005634">
    <property type="term" value="C:nucleus"/>
    <property type="evidence" value="ECO:0007669"/>
    <property type="project" value="UniProtKB-ARBA"/>
</dbReference>
<dbReference type="GO" id="GO:0015074">
    <property type="term" value="P:DNA integration"/>
    <property type="evidence" value="ECO:0007669"/>
    <property type="project" value="InterPro"/>
</dbReference>
<dbReference type="PROSITE" id="PS50994">
    <property type="entry name" value="INTEGRASE"/>
    <property type="match status" value="1"/>
</dbReference>
<organism evidence="3 4">
    <name type="scientific">Puccinia graminis f. sp. tritici</name>
    <dbReference type="NCBI Taxonomy" id="56615"/>
    <lineage>
        <taxon>Eukaryota</taxon>
        <taxon>Fungi</taxon>
        <taxon>Dikarya</taxon>
        <taxon>Basidiomycota</taxon>
        <taxon>Pucciniomycotina</taxon>
        <taxon>Pucciniomycetes</taxon>
        <taxon>Pucciniales</taxon>
        <taxon>Pucciniaceae</taxon>
        <taxon>Puccinia</taxon>
    </lineage>
</organism>
<dbReference type="AlphaFoldDB" id="A0A5B0RAI5"/>
<protein>
    <recommendedName>
        <fullName evidence="2">Integrase catalytic domain-containing protein</fullName>
    </recommendedName>
</protein>
<evidence type="ECO:0000256" key="1">
    <source>
        <dbReference type="ARBA" id="ARBA00022884"/>
    </source>
</evidence>
<dbReference type="EMBL" id="VDEP01000236">
    <property type="protein sequence ID" value="KAA1122113.1"/>
    <property type="molecule type" value="Genomic_DNA"/>
</dbReference>
<dbReference type="GO" id="GO:0003723">
    <property type="term" value="F:RNA binding"/>
    <property type="evidence" value="ECO:0007669"/>
    <property type="project" value="UniProtKB-KW"/>
</dbReference>
<proteinExistence type="predicted"/>
<evidence type="ECO:0000313" key="4">
    <source>
        <dbReference type="Proteomes" id="UP000325313"/>
    </source>
</evidence>